<feature type="compositionally biased region" description="Low complexity" evidence="1">
    <location>
        <begin position="185"/>
        <end position="200"/>
    </location>
</feature>
<organism evidence="3 4">
    <name type="scientific">Dokdonella fugitiva</name>
    <dbReference type="NCBI Taxonomy" id="328517"/>
    <lineage>
        <taxon>Bacteria</taxon>
        <taxon>Pseudomonadati</taxon>
        <taxon>Pseudomonadota</taxon>
        <taxon>Gammaproteobacteria</taxon>
        <taxon>Lysobacterales</taxon>
        <taxon>Rhodanobacteraceae</taxon>
        <taxon>Dokdonella</taxon>
    </lineage>
</organism>
<comment type="caution">
    <text evidence="3">The sequence shown here is derived from an EMBL/GenBank/DDBJ whole genome shotgun (WGS) entry which is preliminary data.</text>
</comment>
<evidence type="ECO:0000313" key="4">
    <source>
        <dbReference type="Proteomes" id="UP000550401"/>
    </source>
</evidence>
<name>A0A839EV27_9GAMM</name>
<dbReference type="EMBL" id="JACGXL010000002">
    <property type="protein sequence ID" value="MBA8887595.1"/>
    <property type="molecule type" value="Genomic_DNA"/>
</dbReference>
<gene>
    <name evidence="3" type="ORF">FHW12_001809</name>
</gene>
<sequence length="285" mass="29975">MRTLLCAALLAAGLASTAHAGSLLDLAVVDRDTGQTLPTYADNGKLYVAGTPGHRYSVRLSNRTGARVLAVLSVDGVNAVSGQTADTSQTGYVLDAWESTEIAGWRKNLDEIAQFNFTALPNSYAARTGRPKNVGVIGVAVFTERMPVWREREQVANDAAKDAAPAPPAPSAAAPAAEMQRSERAATAGAAAPNASMAQAKPESRAKADAFAPAERLGTGHGAREFAHVDETTFERASRAPAETLAVWYDSYANLVAQGIIARPVARTEPQPFPGGFVPDPPPRR</sequence>
<evidence type="ECO:0000256" key="2">
    <source>
        <dbReference type="SAM" id="SignalP"/>
    </source>
</evidence>
<keyword evidence="2" id="KW-0732">Signal</keyword>
<dbReference type="RefSeq" id="WP_182530652.1">
    <property type="nucleotide sequence ID" value="NZ_JACGXL010000002.1"/>
</dbReference>
<dbReference type="Proteomes" id="UP000550401">
    <property type="component" value="Unassembled WGS sequence"/>
</dbReference>
<evidence type="ECO:0000256" key="1">
    <source>
        <dbReference type="SAM" id="MobiDB-lite"/>
    </source>
</evidence>
<accession>A0A839EV27</accession>
<protein>
    <submittedName>
        <fullName evidence="3">Uncharacterized protein</fullName>
    </submittedName>
</protein>
<feature type="chain" id="PRO_5032898500" evidence="2">
    <location>
        <begin position="21"/>
        <end position="285"/>
    </location>
</feature>
<evidence type="ECO:0000313" key="3">
    <source>
        <dbReference type="EMBL" id="MBA8887595.1"/>
    </source>
</evidence>
<feature type="signal peptide" evidence="2">
    <location>
        <begin position="1"/>
        <end position="20"/>
    </location>
</feature>
<proteinExistence type="predicted"/>
<reference evidence="3 4" key="1">
    <citation type="submission" date="2020-07" db="EMBL/GenBank/DDBJ databases">
        <title>Genomic Encyclopedia of Type Strains, Phase IV (KMG-V): Genome sequencing to study the core and pangenomes of soil and plant-associated prokaryotes.</title>
        <authorList>
            <person name="Whitman W."/>
        </authorList>
    </citation>
    <scope>NUCLEOTIDE SEQUENCE [LARGE SCALE GENOMIC DNA]</scope>
    <source>
        <strain evidence="3 4">RH2WT43</strain>
    </source>
</reference>
<feature type="region of interest" description="Disordered" evidence="1">
    <location>
        <begin position="155"/>
        <end position="211"/>
    </location>
</feature>
<dbReference type="AlphaFoldDB" id="A0A839EV27"/>
<keyword evidence="4" id="KW-1185">Reference proteome</keyword>